<keyword evidence="6" id="KW-0479">Metal-binding</keyword>
<comment type="caution">
    <text evidence="14">The sequence shown here is derived from an EMBL/GenBank/DDBJ whole genome shotgun (WGS) entry which is preliminary data.</text>
</comment>
<evidence type="ECO:0000256" key="9">
    <source>
        <dbReference type="ARBA" id="ARBA00023004"/>
    </source>
</evidence>
<dbReference type="Pfam" id="PF00487">
    <property type="entry name" value="FA_desaturase"/>
    <property type="match status" value="1"/>
</dbReference>
<dbReference type="OrthoDB" id="4759734at2"/>
<gene>
    <name evidence="14" type="ORF">FSO04_19935</name>
</gene>
<evidence type="ECO:0000256" key="10">
    <source>
        <dbReference type="ARBA" id="ARBA00023033"/>
    </source>
</evidence>
<organism evidence="14 15">
    <name type="scientific">Paraburkholderia madseniana</name>
    <dbReference type="NCBI Taxonomy" id="2599607"/>
    <lineage>
        <taxon>Bacteria</taxon>
        <taxon>Pseudomonadati</taxon>
        <taxon>Pseudomonadota</taxon>
        <taxon>Betaproteobacteria</taxon>
        <taxon>Burkholderiales</taxon>
        <taxon>Burkholderiaceae</taxon>
        <taxon>Paraburkholderia</taxon>
    </lineage>
</organism>
<dbReference type="GO" id="GO:0006629">
    <property type="term" value="P:lipid metabolic process"/>
    <property type="evidence" value="ECO:0007669"/>
    <property type="project" value="InterPro"/>
</dbReference>
<dbReference type="RefSeq" id="WP_154561665.1">
    <property type="nucleotide sequence ID" value="NZ_VOSW01000036.1"/>
</dbReference>
<keyword evidence="8" id="KW-0560">Oxidoreductase</keyword>
<dbReference type="EMBL" id="VOSW01000036">
    <property type="protein sequence ID" value="KAE8758194.1"/>
    <property type="molecule type" value="Genomic_DNA"/>
</dbReference>
<feature type="transmembrane region" description="Helical" evidence="12">
    <location>
        <begin position="306"/>
        <end position="325"/>
    </location>
</feature>
<evidence type="ECO:0000256" key="3">
    <source>
        <dbReference type="ARBA" id="ARBA00022475"/>
    </source>
</evidence>
<comment type="subcellular location">
    <subcellularLocation>
        <location evidence="1">Cell inner membrane</location>
        <topology evidence="1">Multi-pass membrane protein</topology>
    </subcellularLocation>
</comment>
<evidence type="ECO:0000256" key="6">
    <source>
        <dbReference type="ARBA" id="ARBA00022723"/>
    </source>
</evidence>
<keyword evidence="5 12" id="KW-0812">Transmembrane</keyword>
<keyword evidence="9" id="KW-0408">Iron</keyword>
<dbReference type="AlphaFoldDB" id="A0A6N6WEH2"/>
<feature type="transmembrane region" description="Helical" evidence="12">
    <location>
        <begin position="215"/>
        <end position="239"/>
    </location>
</feature>
<feature type="transmembrane region" description="Helical" evidence="12">
    <location>
        <begin position="89"/>
        <end position="110"/>
    </location>
</feature>
<keyword evidence="11 12" id="KW-0472">Membrane</keyword>
<evidence type="ECO:0000256" key="8">
    <source>
        <dbReference type="ARBA" id="ARBA00023002"/>
    </source>
</evidence>
<proteinExistence type="inferred from homology"/>
<keyword evidence="7 12" id="KW-1133">Transmembrane helix</keyword>
<sequence length="369" mass="42064">MWDYLKYYLAPLTQALSMLGLYMGGDYVWVGLGFFPLMAAIDSMLPLDLKARKMKSRGWAFVPIWLSTLLGPATYLMLAWSVAHHDLTGWQMLGGVMSCAWLSVVPMVPASHELYHARGRIGRTFGRYAQICFLDPTRMEAHVVSHHRDVGTAHDSDTAARGETLYSFAPKAVLESTLLAQRIESDALEKRGFARWSIRHHLWRAILAQVLFQSLMYWIGGWASVGLALVAMVIARFWVETFNYFQHYGQVRVAGSPIEKRHVWNHFGPLSRLVAFEITNHADHHLNTYLSYYELVPHREAIRMPSVFGCFMAALLPPVWFSLIIKPALRRWDNEWASAEERRLAAEQNRRAGWEDWLGQPPATASSSS</sequence>
<evidence type="ECO:0000256" key="4">
    <source>
        <dbReference type="ARBA" id="ARBA00022519"/>
    </source>
</evidence>
<reference evidence="14 15" key="1">
    <citation type="journal article" date="2020" name="Int. J. Syst. Evol. Microbiol.">
        <title>Paraburkholderia madseniana sp. nov., a phenolic acid-degrading bacterium isolated from acidic forest soil.</title>
        <authorList>
            <person name="Wilhelm R.C."/>
            <person name="Murphy S.J.L."/>
            <person name="Feriancek N.M."/>
            <person name="Karasz D.C."/>
            <person name="DeRito C.M."/>
            <person name="Newman J.D."/>
            <person name="Buckley D.H."/>
        </authorList>
    </citation>
    <scope>NUCLEOTIDE SEQUENCE [LARGE SCALE GENOMIC DNA]</scope>
    <source>
        <strain evidence="14 15">RP11</strain>
    </source>
</reference>
<evidence type="ECO:0000256" key="1">
    <source>
        <dbReference type="ARBA" id="ARBA00004429"/>
    </source>
</evidence>
<dbReference type="GO" id="GO:0046872">
    <property type="term" value="F:metal ion binding"/>
    <property type="evidence" value="ECO:0007669"/>
    <property type="project" value="UniProtKB-KW"/>
</dbReference>
<evidence type="ECO:0000256" key="5">
    <source>
        <dbReference type="ARBA" id="ARBA00022692"/>
    </source>
</evidence>
<evidence type="ECO:0000313" key="15">
    <source>
        <dbReference type="Proteomes" id="UP000463700"/>
    </source>
</evidence>
<comment type="similarity">
    <text evidence="2">Belongs to the fatty acid desaturase type 1 family. AlkB subfamily.</text>
</comment>
<dbReference type="InterPro" id="IPR005804">
    <property type="entry name" value="FA_desaturase_dom"/>
</dbReference>
<evidence type="ECO:0000259" key="13">
    <source>
        <dbReference type="Pfam" id="PF00487"/>
    </source>
</evidence>
<protein>
    <submittedName>
        <fullName evidence="14">Alkane 1-monooxygenase</fullName>
    </submittedName>
</protein>
<evidence type="ECO:0000313" key="14">
    <source>
        <dbReference type="EMBL" id="KAE8758194.1"/>
    </source>
</evidence>
<dbReference type="GO" id="GO:0004497">
    <property type="term" value="F:monooxygenase activity"/>
    <property type="evidence" value="ECO:0007669"/>
    <property type="project" value="UniProtKB-KW"/>
</dbReference>
<name>A0A6N6WEH2_9BURK</name>
<evidence type="ECO:0000256" key="7">
    <source>
        <dbReference type="ARBA" id="ARBA00022989"/>
    </source>
</evidence>
<keyword evidence="10 14" id="KW-0503">Monooxygenase</keyword>
<feature type="transmembrane region" description="Helical" evidence="12">
    <location>
        <begin position="59"/>
        <end position="83"/>
    </location>
</feature>
<dbReference type="InterPro" id="IPR033885">
    <property type="entry name" value="AlkB/XylM"/>
</dbReference>
<accession>A0A6N6WEH2</accession>
<feature type="domain" description="Fatty acid desaturase" evidence="13">
    <location>
        <begin position="89"/>
        <end position="302"/>
    </location>
</feature>
<dbReference type="Proteomes" id="UP000463700">
    <property type="component" value="Unassembled WGS sequence"/>
</dbReference>
<evidence type="ECO:0000256" key="12">
    <source>
        <dbReference type="SAM" id="Phobius"/>
    </source>
</evidence>
<dbReference type="GO" id="GO:0005886">
    <property type="term" value="C:plasma membrane"/>
    <property type="evidence" value="ECO:0007669"/>
    <property type="project" value="UniProtKB-SubCell"/>
</dbReference>
<keyword evidence="4" id="KW-0997">Cell inner membrane</keyword>
<dbReference type="PANTHER" id="PTHR38674">
    <property type="entry name" value="ALKANE 1-MONOOXYGENASE 1"/>
    <property type="match status" value="1"/>
</dbReference>
<dbReference type="PANTHER" id="PTHR38674:SF1">
    <property type="entry name" value="ALKANE 1-MONOOXYGENASE 1"/>
    <property type="match status" value="1"/>
</dbReference>
<evidence type="ECO:0000256" key="2">
    <source>
        <dbReference type="ARBA" id="ARBA00010823"/>
    </source>
</evidence>
<dbReference type="CDD" id="cd03512">
    <property type="entry name" value="Alkane-hydroxylase"/>
    <property type="match status" value="1"/>
</dbReference>
<keyword evidence="3" id="KW-1003">Cell membrane</keyword>
<evidence type="ECO:0000256" key="11">
    <source>
        <dbReference type="ARBA" id="ARBA00023136"/>
    </source>
</evidence>